<feature type="chain" id="PRO_5039652506" description="Cytochrome bc1 complex cytochrome c subunit" evidence="20">
    <location>
        <begin position="29"/>
        <end position="259"/>
    </location>
</feature>
<organism evidence="22 23">
    <name type="scientific">Actinophytocola algeriensis</name>
    <dbReference type="NCBI Taxonomy" id="1768010"/>
    <lineage>
        <taxon>Bacteria</taxon>
        <taxon>Bacillati</taxon>
        <taxon>Actinomycetota</taxon>
        <taxon>Actinomycetes</taxon>
        <taxon>Pseudonocardiales</taxon>
        <taxon>Pseudonocardiaceae</taxon>
    </lineage>
</organism>
<reference evidence="22 23" key="1">
    <citation type="submission" date="2020-08" db="EMBL/GenBank/DDBJ databases">
        <title>Genomic Encyclopedia of Type Strains, Phase III (KMG-III): the genomes of soil and plant-associated and newly described type strains.</title>
        <authorList>
            <person name="Whitman W."/>
        </authorList>
    </citation>
    <scope>NUCLEOTIDE SEQUENCE [LARGE SCALE GENOMIC DNA]</scope>
    <source>
        <strain evidence="22 23">CECT 8960</strain>
    </source>
</reference>
<name>A0A7W7Q3R2_9PSEU</name>
<evidence type="ECO:0000256" key="1">
    <source>
        <dbReference type="ARBA" id="ARBA00004651"/>
    </source>
</evidence>
<keyword evidence="8 17" id="KW-0812">Transmembrane</keyword>
<evidence type="ECO:0000256" key="18">
    <source>
        <dbReference type="PIRSR" id="PIRSR000007-50"/>
    </source>
</evidence>
<evidence type="ECO:0000313" key="22">
    <source>
        <dbReference type="EMBL" id="MBB4906236.1"/>
    </source>
</evidence>
<keyword evidence="12 17" id="KW-0249">Electron transport</keyword>
<evidence type="ECO:0000256" key="5">
    <source>
        <dbReference type="ARBA" id="ARBA00022475"/>
    </source>
</evidence>
<feature type="binding site" description="covalent" evidence="18">
    <location>
        <position position="152"/>
    </location>
    <ligand>
        <name>heme c</name>
        <dbReference type="ChEBI" id="CHEBI:61717"/>
        <label>2</label>
    </ligand>
</feature>
<comment type="subcellular location">
    <subcellularLocation>
        <location evidence="1 17">Cell membrane</location>
        <topology evidence="1 17">Multi-pass membrane protein</topology>
    </subcellularLocation>
</comment>
<keyword evidence="13 17" id="KW-1133">Transmembrane helix</keyword>
<keyword evidence="20" id="KW-0732">Signal</keyword>
<dbReference type="Gene3D" id="1.10.760.10">
    <property type="entry name" value="Cytochrome c-like domain"/>
    <property type="match status" value="2"/>
</dbReference>
<evidence type="ECO:0000256" key="3">
    <source>
        <dbReference type="ARBA" id="ARBA00017819"/>
    </source>
</evidence>
<keyword evidence="14 17" id="KW-0408">Iron</keyword>
<evidence type="ECO:0000256" key="10">
    <source>
        <dbReference type="ARBA" id="ARBA00022737"/>
    </source>
</evidence>
<evidence type="ECO:0000256" key="14">
    <source>
        <dbReference type="ARBA" id="ARBA00023004"/>
    </source>
</evidence>
<dbReference type="GO" id="GO:0005506">
    <property type="term" value="F:iron ion binding"/>
    <property type="evidence" value="ECO:0007669"/>
    <property type="project" value="UniProtKB-UniRule"/>
</dbReference>
<comment type="caution">
    <text evidence="17">Lacks conserved residue(s) required for the propagation of feature annotation.</text>
</comment>
<dbReference type="EMBL" id="JACHJQ010000002">
    <property type="protein sequence ID" value="MBB4906236.1"/>
    <property type="molecule type" value="Genomic_DNA"/>
</dbReference>
<dbReference type="PANTHER" id="PTHR33751:SF13">
    <property type="entry name" value="CYTOCHROME BC1 COMPLEX CYTOCHROME C SUBUNIT"/>
    <property type="match status" value="1"/>
</dbReference>
<feature type="domain" description="Cytochrome c" evidence="21">
    <location>
        <begin position="139"/>
        <end position="217"/>
    </location>
</feature>
<evidence type="ECO:0000256" key="12">
    <source>
        <dbReference type="ARBA" id="ARBA00022982"/>
    </source>
</evidence>
<dbReference type="EC" id="7.1.1.8" evidence="2 17"/>
<feature type="binding site" description="covalent" evidence="18">
    <location>
        <position position="155"/>
    </location>
    <ligand>
        <name>heme c</name>
        <dbReference type="ChEBI" id="CHEBI:61717"/>
        <label>2</label>
    </ligand>
</feature>
<evidence type="ECO:0000256" key="13">
    <source>
        <dbReference type="ARBA" id="ARBA00022989"/>
    </source>
</evidence>
<evidence type="ECO:0000256" key="4">
    <source>
        <dbReference type="ARBA" id="ARBA00022448"/>
    </source>
</evidence>
<comment type="caution">
    <text evidence="22">The sequence shown here is derived from an EMBL/GenBank/DDBJ whole genome shotgun (WGS) entry which is preliminary data.</text>
</comment>
<evidence type="ECO:0000256" key="16">
    <source>
        <dbReference type="ARBA" id="ARBA00029351"/>
    </source>
</evidence>
<keyword evidence="4 17" id="KW-0813">Transport</keyword>
<dbReference type="GO" id="GO:0020037">
    <property type="term" value="F:heme binding"/>
    <property type="evidence" value="ECO:0007669"/>
    <property type="project" value="UniProtKB-UniRule"/>
</dbReference>
<evidence type="ECO:0000256" key="15">
    <source>
        <dbReference type="ARBA" id="ARBA00023136"/>
    </source>
</evidence>
<evidence type="ECO:0000256" key="17">
    <source>
        <dbReference type="PIRNR" id="PIRNR000007"/>
    </source>
</evidence>
<keyword evidence="9 17" id="KW-0479">Metal-binding</keyword>
<comment type="subunit">
    <text evidence="17">The cytochrome bc1 complex is composed of a cytochrome b (QcrB), the Rieske iron-sulfur protein (QcrA) and a diheme cytochrome c (QcrC) subunit.</text>
</comment>
<protein>
    <recommendedName>
        <fullName evidence="3 17">Cytochrome bc1 complex cytochrome c subunit</fullName>
        <ecNumber evidence="2 17">7.1.1.8</ecNumber>
    </recommendedName>
</protein>
<evidence type="ECO:0000256" key="9">
    <source>
        <dbReference type="ARBA" id="ARBA00022723"/>
    </source>
</evidence>
<sequence>MTNLRWRRRLARTMLLLLALLVTGSAYSVLAPAPPVVVADQDPALVRQGEELFRTSCVSCHGANLEGVEGMGPSLVGVGEAAVYFQVSTGRMPLARQEAQSHRKPPVFTPAQIDALAAYVHAHGGGDAMPGERGAELRGDVARGGDLFRLNCASCHNFTGRGGALSSGKSAPELDPANEEQIYTAMLTGPSNMPVFSERALTPEQKRDIIAYVKSVQGERDSYGGQSLGKIGPVAEGAAAFVIGVVALLALCVWIGARS</sequence>
<dbReference type="InterPro" id="IPR050597">
    <property type="entry name" value="Cytochrome_c_Oxidase_Subunit"/>
</dbReference>
<dbReference type="InterPro" id="IPR009152">
    <property type="entry name" value="bc1_cytC-su"/>
</dbReference>
<dbReference type="RefSeq" id="WP_184810333.1">
    <property type="nucleotide sequence ID" value="NZ_JACHJQ010000002.1"/>
</dbReference>
<dbReference type="SUPFAM" id="SSF46626">
    <property type="entry name" value="Cytochrome c"/>
    <property type="match status" value="2"/>
</dbReference>
<feature type="domain" description="Cytochrome c" evidence="21">
    <location>
        <begin position="44"/>
        <end position="124"/>
    </location>
</feature>
<dbReference type="InterPro" id="IPR036909">
    <property type="entry name" value="Cyt_c-like_dom_sf"/>
</dbReference>
<proteinExistence type="predicted"/>
<feature type="transmembrane region" description="Helical" evidence="17">
    <location>
        <begin position="237"/>
        <end position="257"/>
    </location>
</feature>
<comment type="PTM">
    <text evidence="18">Binds 2 heme c groups covalently per subunit.</text>
</comment>
<dbReference type="PIRSF" id="PIRSF000007">
    <property type="entry name" value="Ubiq_cycred_cyc"/>
    <property type="match status" value="1"/>
</dbReference>
<evidence type="ECO:0000256" key="19">
    <source>
        <dbReference type="PIRSR" id="PIRSR000007-51"/>
    </source>
</evidence>
<evidence type="ECO:0000313" key="23">
    <source>
        <dbReference type="Proteomes" id="UP000520767"/>
    </source>
</evidence>
<feature type="binding site" description="axial binding residue" evidence="19">
    <location>
        <position position="156"/>
    </location>
    <ligand>
        <name>heme c</name>
        <dbReference type="ChEBI" id="CHEBI:61717"/>
        <label>2</label>
    </ligand>
    <ligandPart>
        <name>Fe</name>
        <dbReference type="ChEBI" id="CHEBI:18248"/>
    </ligandPart>
</feature>
<keyword evidence="15 17" id="KW-0472">Membrane</keyword>
<keyword evidence="7 17" id="KW-0679">Respiratory chain</keyword>
<dbReference type="GO" id="GO:0008121">
    <property type="term" value="F:quinol-cytochrome-c reductase activity"/>
    <property type="evidence" value="ECO:0007669"/>
    <property type="project" value="UniProtKB-UniRule"/>
</dbReference>
<evidence type="ECO:0000256" key="2">
    <source>
        <dbReference type="ARBA" id="ARBA00012951"/>
    </source>
</evidence>
<dbReference type="Proteomes" id="UP000520767">
    <property type="component" value="Unassembled WGS sequence"/>
</dbReference>
<dbReference type="InterPro" id="IPR009056">
    <property type="entry name" value="Cyt_c-like_dom"/>
</dbReference>
<keyword evidence="5 17" id="KW-1003">Cell membrane</keyword>
<evidence type="ECO:0000256" key="11">
    <source>
        <dbReference type="ARBA" id="ARBA00022967"/>
    </source>
</evidence>
<comment type="catalytic activity">
    <reaction evidence="16 17">
        <text>a quinol + 2 Fe(III)-[cytochrome c](out) = a quinone + 2 Fe(II)-[cytochrome c](out) + 2 H(+)(out)</text>
        <dbReference type="Rhea" id="RHEA:11484"/>
        <dbReference type="Rhea" id="RHEA-COMP:10350"/>
        <dbReference type="Rhea" id="RHEA-COMP:14399"/>
        <dbReference type="ChEBI" id="CHEBI:15378"/>
        <dbReference type="ChEBI" id="CHEBI:24646"/>
        <dbReference type="ChEBI" id="CHEBI:29033"/>
        <dbReference type="ChEBI" id="CHEBI:29034"/>
        <dbReference type="ChEBI" id="CHEBI:132124"/>
        <dbReference type="EC" id="7.1.1.8"/>
    </reaction>
</comment>
<evidence type="ECO:0000256" key="8">
    <source>
        <dbReference type="ARBA" id="ARBA00022692"/>
    </source>
</evidence>
<dbReference type="PROSITE" id="PS51007">
    <property type="entry name" value="CYTC"/>
    <property type="match status" value="2"/>
</dbReference>
<dbReference type="GO" id="GO:0005886">
    <property type="term" value="C:plasma membrane"/>
    <property type="evidence" value="ECO:0007669"/>
    <property type="project" value="UniProtKB-SubCell"/>
</dbReference>
<keyword evidence="10" id="KW-0677">Repeat</keyword>
<accession>A0A7W7Q3R2</accession>
<dbReference type="PANTHER" id="PTHR33751">
    <property type="entry name" value="CBB3-TYPE CYTOCHROME C OXIDASE SUBUNIT FIXP"/>
    <property type="match status" value="1"/>
</dbReference>
<feature type="binding site" description="axial binding residue" evidence="19">
    <location>
        <position position="61"/>
    </location>
    <ligand>
        <name>heme c</name>
        <dbReference type="ChEBI" id="CHEBI:61717"/>
        <label>1</label>
    </ligand>
    <ligandPart>
        <name>Fe</name>
        <dbReference type="ChEBI" id="CHEBI:18248"/>
    </ligandPart>
</feature>
<dbReference type="AlphaFoldDB" id="A0A7W7Q3R2"/>
<feature type="signal peptide" evidence="20">
    <location>
        <begin position="1"/>
        <end position="28"/>
    </location>
</feature>
<keyword evidence="23" id="KW-1185">Reference proteome</keyword>
<evidence type="ECO:0000256" key="6">
    <source>
        <dbReference type="ARBA" id="ARBA00022617"/>
    </source>
</evidence>
<feature type="binding site" description="covalent" evidence="18">
    <location>
        <position position="60"/>
    </location>
    <ligand>
        <name>heme c</name>
        <dbReference type="ChEBI" id="CHEBI:61717"/>
        <label>1</label>
    </ligand>
</feature>
<gene>
    <name evidence="22" type="ORF">FHR82_002453</name>
</gene>
<dbReference type="Pfam" id="PF13442">
    <property type="entry name" value="Cytochrome_CBB3"/>
    <property type="match status" value="2"/>
</dbReference>
<keyword evidence="6 17" id="KW-0349">Heme</keyword>
<feature type="binding site" description="covalent" evidence="18">
    <location>
        <position position="57"/>
    </location>
    <ligand>
        <name>heme c</name>
        <dbReference type="ChEBI" id="CHEBI:61717"/>
        <label>1</label>
    </ligand>
</feature>
<keyword evidence="11 17" id="KW-1278">Translocase</keyword>
<evidence type="ECO:0000256" key="7">
    <source>
        <dbReference type="ARBA" id="ARBA00022660"/>
    </source>
</evidence>
<evidence type="ECO:0000256" key="20">
    <source>
        <dbReference type="SAM" id="SignalP"/>
    </source>
</evidence>
<evidence type="ECO:0000259" key="21">
    <source>
        <dbReference type="PROSITE" id="PS51007"/>
    </source>
</evidence>